<sequence>MSLLGPISPISSQIPLAHVIGPEKVPGADLRRLAAGAPATGAGTDFGAVLEGLIREVDGKRQTAEAATRSVLLGEGATLHESILARQEASLAFSLMIEVRNKAVEGYQELMRMTV</sequence>
<comment type="subcellular location">
    <subcellularLocation>
        <location evidence="1 4">Bacterial flagellum basal body</location>
    </subcellularLocation>
</comment>
<dbReference type="HAMAP" id="MF_00724">
    <property type="entry name" value="FliE"/>
    <property type="match status" value="1"/>
</dbReference>
<evidence type="ECO:0000256" key="1">
    <source>
        <dbReference type="ARBA" id="ARBA00004117"/>
    </source>
</evidence>
<accession>A0A178IHE7</accession>
<evidence type="ECO:0000256" key="3">
    <source>
        <dbReference type="ARBA" id="ARBA00023143"/>
    </source>
</evidence>
<evidence type="ECO:0000313" key="6">
    <source>
        <dbReference type="EMBL" id="OAM88617.1"/>
    </source>
</evidence>
<evidence type="ECO:0000256" key="4">
    <source>
        <dbReference type="HAMAP-Rule" id="MF_00724"/>
    </source>
</evidence>
<comment type="caution">
    <text evidence="6">The sequence shown here is derived from an EMBL/GenBank/DDBJ whole genome shotgun (WGS) entry which is preliminary data.</text>
</comment>
<dbReference type="GO" id="GO:0005198">
    <property type="term" value="F:structural molecule activity"/>
    <property type="evidence" value="ECO:0007669"/>
    <property type="project" value="UniProtKB-UniRule"/>
</dbReference>
<dbReference type="PANTHER" id="PTHR34653:SF1">
    <property type="entry name" value="FLAGELLAR HOOK-BASAL BODY COMPLEX PROTEIN FLIE"/>
    <property type="match status" value="1"/>
</dbReference>
<evidence type="ECO:0000256" key="5">
    <source>
        <dbReference type="NCBIfam" id="TIGR00205"/>
    </source>
</evidence>
<dbReference type="OrthoDB" id="9812413at2"/>
<keyword evidence="3 4" id="KW-0975">Bacterial flagellum</keyword>
<gene>
    <name evidence="4" type="primary">fliE</name>
    <name evidence="6" type="ORF">AW736_16260</name>
</gene>
<dbReference type="InterPro" id="IPR001624">
    <property type="entry name" value="FliE"/>
</dbReference>
<dbReference type="PRINTS" id="PR01006">
    <property type="entry name" value="FLGHOOKFLIE"/>
</dbReference>
<evidence type="ECO:0000256" key="2">
    <source>
        <dbReference type="ARBA" id="ARBA00009272"/>
    </source>
</evidence>
<dbReference type="AlphaFoldDB" id="A0A178IHE7"/>
<dbReference type="GO" id="GO:0071973">
    <property type="term" value="P:bacterial-type flagellum-dependent cell motility"/>
    <property type="evidence" value="ECO:0007669"/>
    <property type="project" value="InterPro"/>
</dbReference>
<dbReference type="RefSeq" id="WP_068771351.1">
    <property type="nucleotide sequence ID" value="NZ_CP109796.1"/>
</dbReference>
<dbReference type="Pfam" id="PF02049">
    <property type="entry name" value="FliE"/>
    <property type="match status" value="1"/>
</dbReference>
<dbReference type="NCBIfam" id="TIGR00205">
    <property type="entry name" value="fliE"/>
    <property type="match status" value="1"/>
</dbReference>
<keyword evidence="7" id="KW-1185">Reference proteome</keyword>
<dbReference type="EMBL" id="LRRQ01000126">
    <property type="protein sequence ID" value="OAM88617.1"/>
    <property type="molecule type" value="Genomic_DNA"/>
</dbReference>
<comment type="similarity">
    <text evidence="2 4">Belongs to the FliE family.</text>
</comment>
<protein>
    <recommendedName>
        <fullName evidence="4 5">Flagellar hook-basal body complex protein FliE</fullName>
    </recommendedName>
</protein>
<dbReference type="STRING" id="1184151.AW736_16260"/>
<name>A0A178IHE7_9BACT</name>
<proteinExistence type="inferred from homology"/>
<dbReference type="Proteomes" id="UP000078486">
    <property type="component" value="Unassembled WGS sequence"/>
</dbReference>
<organism evidence="6 7">
    <name type="scientific">Termitidicoccus mucosus</name>
    <dbReference type="NCBI Taxonomy" id="1184151"/>
    <lineage>
        <taxon>Bacteria</taxon>
        <taxon>Pseudomonadati</taxon>
        <taxon>Verrucomicrobiota</taxon>
        <taxon>Opitutia</taxon>
        <taxon>Opitutales</taxon>
        <taxon>Opitutaceae</taxon>
        <taxon>Termitidicoccus</taxon>
    </lineage>
</organism>
<reference evidence="6 7" key="1">
    <citation type="submission" date="2016-01" db="EMBL/GenBank/DDBJ databases">
        <title>High potential of lignocellulose degradation of a new Verrucomicrobia species.</title>
        <authorList>
            <person name="Wang Y."/>
            <person name="Shi Y."/>
            <person name="Qiu Z."/>
            <person name="Liu S."/>
            <person name="Yang H."/>
        </authorList>
    </citation>
    <scope>NUCLEOTIDE SEQUENCE [LARGE SCALE GENOMIC DNA]</scope>
    <source>
        <strain evidence="6 7">TSB47</strain>
    </source>
</reference>
<evidence type="ECO:0000313" key="7">
    <source>
        <dbReference type="Proteomes" id="UP000078486"/>
    </source>
</evidence>
<dbReference type="GO" id="GO:0003774">
    <property type="term" value="F:cytoskeletal motor activity"/>
    <property type="evidence" value="ECO:0007669"/>
    <property type="project" value="InterPro"/>
</dbReference>
<dbReference type="GO" id="GO:0009425">
    <property type="term" value="C:bacterial-type flagellum basal body"/>
    <property type="evidence" value="ECO:0007669"/>
    <property type="project" value="UniProtKB-SubCell"/>
</dbReference>
<dbReference type="PANTHER" id="PTHR34653">
    <property type="match status" value="1"/>
</dbReference>